<feature type="domain" description="HTH luxR-type" evidence="4">
    <location>
        <begin position="403"/>
        <end position="468"/>
    </location>
</feature>
<dbReference type="Gene3D" id="1.10.10.10">
    <property type="entry name" value="Winged helix-like DNA-binding domain superfamily/Winged helix DNA-binding domain"/>
    <property type="match status" value="2"/>
</dbReference>
<dbReference type="RefSeq" id="WP_350351592.1">
    <property type="nucleotide sequence ID" value="NZ_CP158357.1"/>
</dbReference>
<dbReference type="EMBL" id="CP158357">
    <property type="protein sequence ID" value="XBX78318.1"/>
    <property type="molecule type" value="Genomic_DNA"/>
</dbReference>
<dbReference type="PANTHER" id="PTHR44688">
    <property type="entry name" value="DNA-BINDING TRANSCRIPTIONAL ACTIVATOR DEVR_DOSR"/>
    <property type="match status" value="1"/>
</dbReference>
<reference evidence="5" key="1">
    <citation type="submission" date="2024-06" db="EMBL/GenBank/DDBJ databases">
        <title>Draft genome sequence of Microbacterium sp. strain A8/3-1, isolated from Oxytropis tragacanthoides Fisch. ex DC. Root nodules in the Altai region of Russia.</title>
        <authorList>
            <person name="Sazanova A."/>
            <person name="Guro P."/>
            <person name="Kuznetsova I."/>
            <person name="Belimov A."/>
            <person name="Safronova V."/>
        </authorList>
    </citation>
    <scope>NUCLEOTIDE SEQUENCE</scope>
    <source>
        <strain evidence="5">A8/3-1</strain>
    </source>
</reference>
<dbReference type="PANTHER" id="PTHR44688:SF16">
    <property type="entry name" value="DNA-BINDING TRANSCRIPTIONAL ACTIVATOR DEVR_DOSR"/>
    <property type="match status" value="1"/>
</dbReference>
<dbReference type="AlphaFoldDB" id="A0AAU7VVT3"/>
<sequence length="536" mass="55717">MSRADRLDALLRELVVVEAVPSHLYLDPVGSSDVAFDSALAGLAAVWAGQFDLAAPLAAAARRAADDPDTVVFAESVCGLVRAGATVSGPLQEFASAAGASARVSSELRLPLCALLAEAALAEARLDIAADLLTVVPPRTVLLGRQDHPFLTIIRCFVARVRLFSGDVSGASEEAAQACAGAGTAAERVFATATAAVVDGSAGRRQEARAGVHRILALDLAPTNALTSGAFLLASYAAIVGDDVRTSAVAALRASTDPSFPEVRIVDRAICFEILTRAAVDAGDLDAARAWQLRAAPLAAHQSAGSTVERIASRVSLLAGDSERALEEAERSISLAVRAGRALEAAEGEILAARARMSLRERGQAARRLADVVTDADAHGFGAVRRSAARELRAVGRRLPPDARRGWEGLSARERGIAVLIADGRSNAQIAASEYLSEHTVRIHVSRVLHAFGVPTRVGVASALGALSVDSGLGPLTARQQQIVALIATGATNHSIAEALDVSESTVEKHVSAVMRRWEVTSRSGIAHRAAGQHPA</sequence>
<evidence type="ECO:0000259" key="4">
    <source>
        <dbReference type="PROSITE" id="PS50043"/>
    </source>
</evidence>
<dbReference type="InterPro" id="IPR000792">
    <property type="entry name" value="Tscrpt_reg_LuxR_C"/>
</dbReference>
<keyword evidence="2" id="KW-0238">DNA-binding</keyword>
<protein>
    <submittedName>
        <fullName evidence="5">LuxR C-terminal-related transcriptional regulator</fullName>
    </submittedName>
</protein>
<dbReference type="PROSITE" id="PS00622">
    <property type="entry name" value="HTH_LUXR_1"/>
    <property type="match status" value="1"/>
</dbReference>
<name>A0AAU7VVT3_9MICO</name>
<dbReference type="CDD" id="cd06170">
    <property type="entry name" value="LuxR_C_like"/>
    <property type="match status" value="2"/>
</dbReference>
<keyword evidence="1" id="KW-0805">Transcription regulation</keyword>
<gene>
    <name evidence="5" type="ORF">ABS642_20830</name>
</gene>
<proteinExistence type="predicted"/>
<dbReference type="Pfam" id="PF00196">
    <property type="entry name" value="GerE"/>
    <property type="match status" value="2"/>
</dbReference>
<organism evidence="5">
    <name type="scientific">Microbacterium sp. A8/3-1</name>
    <dbReference type="NCBI Taxonomy" id="3160749"/>
    <lineage>
        <taxon>Bacteria</taxon>
        <taxon>Bacillati</taxon>
        <taxon>Actinomycetota</taxon>
        <taxon>Actinomycetes</taxon>
        <taxon>Micrococcales</taxon>
        <taxon>Microbacteriaceae</taxon>
        <taxon>Microbacterium</taxon>
    </lineage>
</organism>
<evidence type="ECO:0000256" key="1">
    <source>
        <dbReference type="ARBA" id="ARBA00023015"/>
    </source>
</evidence>
<evidence type="ECO:0000256" key="2">
    <source>
        <dbReference type="ARBA" id="ARBA00023125"/>
    </source>
</evidence>
<accession>A0AAU7VVT3</accession>
<dbReference type="InterPro" id="IPR036388">
    <property type="entry name" value="WH-like_DNA-bd_sf"/>
</dbReference>
<evidence type="ECO:0000313" key="5">
    <source>
        <dbReference type="EMBL" id="XBX78318.1"/>
    </source>
</evidence>
<dbReference type="GO" id="GO:0003677">
    <property type="term" value="F:DNA binding"/>
    <property type="evidence" value="ECO:0007669"/>
    <property type="project" value="UniProtKB-KW"/>
</dbReference>
<evidence type="ECO:0000256" key="3">
    <source>
        <dbReference type="ARBA" id="ARBA00023163"/>
    </source>
</evidence>
<dbReference type="SUPFAM" id="SSF46894">
    <property type="entry name" value="C-terminal effector domain of the bipartite response regulators"/>
    <property type="match status" value="2"/>
</dbReference>
<keyword evidence="3" id="KW-0804">Transcription</keyword>
<feature type="domain" description="HTH luxR-type" evidence="4">
    <location>
        <begin position="469"/>
        <end position="534"/>
    </location>
</feature>
<dbReference type="PRINTS" id="PR00038">
    <property type="entry name" value="HTHLUXR"/>
</dbReference>
<dbReference type="GO" id="GO:0006355">
    <property type="term" value="P:regulation of DNA-templated transcription"/>
    <property type="evidence" value="ECO:0007669"/>
    <property type="project" value="InterPro"/>
</dbReference>
<dbReference type="PROSITE" id="PS50043">
    <property type="entry name" value="HTH_LUXR_2"/>
    <property type="match status" value="2"/>
</dbReference>
<dbReference type="SMART" id="SM00421">
    <property type="entry name" value="HTH_LUXR"/>
    <property type="match status" value="2"/>
</dbReference>
<dbReference type="InterPro" id="IPR016032">
    <property type="entry name" value="Sig_transdc_resp-reg_C-effctor"/>
</dbReference>